<proteinExistence type="predicted"/>
<evidence type="ECO:0000313" key="4">
    <source>
        <dbReference type="Proteomes" id="UP000830583"/>
    </source>
</evidence>
<dbReference type="Gene3D" id="2.60.40.10">
    <property type="entry name" value="Immunoglobulins"/>
    <property type="match status" value="1"/>
</dbReference>
<evidence type="ECO:0000256" key="1">
    <source>
        <dbReference type="SAM" id="SignalP"/>
    </source>
</evidence>
<dbReference type="InterPro" id="IPR044023">
    <property type="entry name" value="Ig_7"/>
</dbReference>
<organism evidence="3 4">
    <name type="scientific">Flavobacterium azooxidireducens</name>
    <dbReference type="NCBI Taxonomy" id="1871076"/>
    <lineage>
        <taxon>Bacteria</taxon>
        <taxon>Pseudomonadati</taxon>
        <taxon>Bacteroidota</taxon>
        <taxon>Flavobacteriia</taxon>
        <taxon>Flavobacteriales</taxon>
        <taxon>Flavobacteriaceae</taxon>
        <taxon>Flavobacterium</taxon>
    </lineage>
</organism>
<feature type="domain" description="Ig-like" evidence="2">
    <location>
        <begin position="830"/>
        <end position="903"/>
    </location>
</feature>
<dbReference type="Pfam" id="PF19081">
    <property type="entry name" value="Ig_7"/>
    <property type="match status" value="2"/>
</dbReference>
<dbReference type="InterPro" id="IPR013783">
    <property type="entry name" value="Ig-like_fold"/>
</dbReference>
<dbReference type="Proteomes" id="UP000830583">
    <property type="component" value="Chromosome"/>
</dbReference>
<reference evidence="3" key="1">
    <citation type="submission" date="2022-04" db="EMBL/GenBank/DDBJ databases">
        <title>Consumption of N2O by Flavobacterium azooxidireducens sp. nov. isolated from Decomposing Leaf Litter of Phragmites australis (Cav.).</title>
        <authorList>
            <person name="Behrendt U."/>
            <person name="Spanner T."/>
            <person name="Augustin J."/>
            <person name="Horn M.A."/>
            <person name="Kolb S."/>
            <person name="Ulrich A."/>
        </authorList>
    </citation>
    <scope>NUCLEOTIDE SEQUENCE</scope>
    <source>
        <strain evidence="3">IGB 4-14</strain>
    </source>
</reference>
<feature type="domain" description="Ig-like" evidence="2">
    <location>
        <begin position="753"/>
        <end position="821"/>
    </location>
</feature>
<evidence type="ECO:0000313" key="3">
    <source>
        <dbReference type="EMBL" id="UPQ80034.1"/>
    </source>
</evidence>
<protein>
    <recommendedName>
        <fullName evidence="2">Ig-like domain-containing protein</fullName>
    </recommendedName>
</protein>
<accession>A0ABY4KGV4</accession>
<keyword evidence="4" id="KW-1185">Reference proteome</keyword>
<dbReference type="RefSeq" id="WP_248435658.1">
    <property type="nucleotide sequence ID" value="NZ_CP096205.1"/>
</dbReference>
<dbReference type="EMBL" id="CP096205">
    <property type="protein sequence ID" value="UPQ80034.1"/>
    <property type="molecule type" value="Genomic_DNA"/>
</dbReference>
<name>A0ABY4KGV4_9FLAO</name>
<feature type="signal peptide" evidence="1">
    <location>
        <begin position="1"/>
        <end position="21"/>
    </location>
</feature>
<keyword evidence="1" id="KW-0732">Signal</keyword>
<evidence type="ECO:0000259" key="2">
    <source>
        <dbReference type="Pfam" id="PF19081"/>
    </source>
</evidence>
<feature type="chain" id="PRO_5046486293" description="Ig-like domain-containing protein" evidence="1">
    <location>
        <begin position="22"/>
        <end position="1448"/>
    </location>
</feature>
<gene>
    <name evidence="3" type="ORF">M0M57_04160</name>
</gene>
<sequence>MKNLYSCILGLFCLIQTITNAQTIIYQQNFDGNNGSYTNTIVSEGGTNGWRASSTAAQYGNYRHMWNFSNNISGGNANVLPISGRSLGMGFYNGNNPNVTNQPFRTWDGANCSVIPTTTRWAHVGLSTVGYENITVEFKWRCLGEVGGGIVYDYGTINTSIDGGSTWLMDQTGGQGGTTGAHGTFPSGLYYGNSGVQTTTLTLPATRNNQANFRLAFRMVVDQCDGTGGGFIVDDIIVRGTPLATDRTLTVAQAYTGATYANGPHVFANNASVTATSGTRAGYNVTGWTGTGSVPATGTGGSATFTIAQNSSITWQWQQVGVPTNVSFSNTGGSEQLTFNNSSTNTTTPVFRMSHATDPATDYQVEINTNPTFSGGTSWTQTFTGTYPINTAANFSFTNSFTPSDNTTYYVRARVRGAANVWSSWSTETYSFTHTTSATTPSWLQTTQAQLATATHSGTLANSSNNIVLSSGGGNVVTNGSFETGTTGWTILKPSWFTVASEPYGNTQGANALNIYNSNPSSFGNFNGDAAGAYQSLNMNGISNISLDAGYEATGGSAFIAQLRVYVSETNQTGYTDGTLVHTWTPNSTLTTGNAININVESYGFTGNKLLKIIMYFTGNDYAERYLYLDNVQAIASPNGTATSTPIYLASVQNVTEYGELKWNQTLNGGNVALKIQQYNGSTWADVAGYTNITASGDGEKTHDLSGMTAYDQIRLVATLSGTSTVTLHDWAVEFENPCTAAIDSVSNGSGCGAITLEAEGSTSTTEYRWYDAEVGGNLVDTTTIGEWTTPVLTQTTTYYVSSYNGECESARVAVTATFTPTDAEIIFTEGASTCEPGNVTLFAETSNDGIYTVNWYDAETGGNLVHTGFTYTVSLAQTTLFYVAAAEGSCESERIEITATINSKTWNGSVSTDWNTGDNWTPSGVPTSSNCVVIADVTNAPILSTGNEGFAKSLTLLENASLLVQSEATLTVTETVNLAVDAITEETLATFTIENDGYLVQTQNTATNSNVGKISVNKNSNPMFRLEATGWGSPVENQKLYDFAVGTVFGRVYFYDETANAFSASGIATNSVFELGRGYSVRAPNTYNSYNETATPTVFEGLFYGRPNNGDIGINVTANNLGYNYVGNPYPSPIDAEEFLSSNSNVASLHFWTHEAPPIDGEYAANNYASFTTMGGTMAAAGGEEPDGIIQVGQGFVIKAEQQFLLQFTNDLRIPNSNGQFFRSADTEKHRMWLNLNDSTTNYNQILLGYVENATMAVDHQIDAKLFGYSDNSIYSLIDNEKYVIQGRSLPFDVQDVVPLGFKATHAGTFTINISKKDGLFENDQIIYLRDLNLGIIHNLSEADYTFLTEIGTFENRFEIVYQNEPLSIDETSLNNSNWIVYKDNVKQTITVESKGFEINEIEIYDLTGRLLLNQKDVNSDTFICQNNFADQVLLVKINKTLVKKAL</sequence>